<keyword evidence="6 9" id="KW-0288">FMN</keyword>
<feature type="binding site" evidence="9">
    <location>
        <begin position="258"/>
        <end position="259"/>
    </location>
    <ligand>
        <name>FMN</name>
        <dbReference type="ChEBI" id="CHEBI:58210"/>
    </ligand>
</feature>
<feature type="binding site" evidence="9">
    <location>
        <position position="120"/>
    </location>
    <ligand>
        <name>FMN</name>
        <dbReference type="ChEBI" id="CHEBI:58210"/>
    </ligand>
</feature>
<comment type="caution">
    <text evidence="9">Lacks conserved residue(s) required for the propagation of feature annotation.</text>
</comment>
<comment type="subcellular location">
    <subcellularLocation>
        <location evidence="1 9">Cytoplasm</location>
    </subcellularLocation>
</comment>
<keyword evidence="12" id="KW-1185">Reference proteome</keyword>
<dbReference type="FunFam" id="3.20.20.70:FF:000027">
    <property type="entry name" value="Dihydropyrimidine dehydrogenase [NADP(+)]"/>
    <property type="match status" value="1"/>
</dbReference>
<evidence type="ECO:0000256" key="7">
    <source>
        <dbReference type="ARBA" id="ARBA00022975"/>
    </source>
</evidence>
<proteinExistence type="inferred from homology"/>
<feature type="domain" description="Dihydroorotate dehydrogenase catalytic" evidence="10">
    <location>
        <begin position="4"/>
        <end position="280"/>
    </location>
</feature>
<dbReference type="NCBIfam" id="TIGR01037">
    <property type="entry name" value="pyrD_sub1_fam"/>
    <property type="match status" value="1"/>
</dbReference>
<dbReference type="Pfam" id="PF01180">
    <property type="entry name" value="DHO_dh"/>
    <property type="match status" value="1"/>
</dbReference>
<dbReference type="InterPro" id="IPR024920">
    <property type="entry name" value="Dihydroorotate_DH_1"/>
</dbReference>
<keyword evidence="8 9" id="KW-0560">Oxidoreductase</keyword>
<dbReference type="EC" id="1.3.-.-" evidence="9"/>
<dbReference type="GO" id="GO:0006207">
    <property type="term" value="P:'de novo' pyrimidine nucleobase biosynthetic process"/>
    <property type="evidence" value="ECO:0007669"/>
    <property type="project" value="InterPro"/>
</dbReference>
<dbReference type="InterPro" id="IPR050074">
    <property type="entry name" value="DHO_dehydrogenase"/>
</dbReference>
<feature type="binding site" evidence="9">
    <location>
        <position position="158"/>
    </location>
    <ligand>
        <name>FMN</name>
        <dbReference type="ChEBI" id="CHEBI:58210"/>
    </ligand>
</feature>
<evidence type="ECO:0000313" key="11">
    <source>
        <dbReference type="EMBL" id="VFJ12418.1"/>
    </source>
</evidence>
<protein>
    <recommendedName>
        <fullName evidence="9">Dihydroorotate dehydrogenase</fullName>
        <shortName evidence="9">DHOD</shortName>
        <shortName evidence="9">DHODase</shortName>
        <shortName evidence="9">DHOdehase</shortName>
        <ecNumber evidence="9">1.3.-.-</ecNumber>
    </recommendedName>
</protein>
<dbReference type="PROSITE" id="PS00911">
    <property type="entry name" value="DHODEHASE_1"/>
    <property type="match status" value="1"/>
</dbReference>
<comment type="pathway">
    <text evidence="2 9">Pyrimidine metabolism; UMP biosynthesis via de novo pathway.</text>
</comment>
<feature type="binding site" evidence="9">
    <location>
        <begin position="236"/>
        <end position="237"/>
    </location>
    <ligand>
        <name>FMN</name>
        <dbReference type="ChEBI" id="CHEBI:58210"/>
    </ligand>
</feature>
<dbReference type="CDD" id="cd04740">
    <property type="entry name" value="DHOD_1B_like"/>
    <property type="match status" value="1"/>
</dbReference>
<dbReference type="HAMAP" id="MF_00224">
    <property type="entry name" value="DHO_dh_type1"/>
    <property type="match status" value="1"/>
</dbReference>
<dbReference type="UniPathway" id="UPA00070"/>
<evidence type="ECO:0000256" key="6">
    <source>
        <dbReference type="ARBA" id="ARBA00022643"/>
    </source>
</evidence>
<keyword evidence="5 9" id="KW-0285">Flavoprotein</keyword>
<dbReference type="SUPFAM" id="SSF51395">
    <property type="entry name" value="FMN-linked oxidoreductases"/>
    <property type="match status" value="1"/>
</dbReference>
<dbReference type="NCBIfam" id="NF005574">
    <property type="entry name" value="PRK07259.1"/>
    <property type="match status" value="1"/>
</dbReference>
<dbReference type="Proteomes" id="UP000294299">
    <property type="component" value="Chromosome NFRAN"/>
</dbReference>
<dbReference type="InterPro" id="IPR049622">
    <property type="entry name" value="Dihydroorotate_DH_I"/>
</dbReference>
<dbReference type="PANTHER" id="PTHR48109:SF1">
    <property type="entry name" value="DIHYDROOROTATE DEHYDROGENASE (FUMARATE)"/>
    <property type="match status" value="1"/>
</dbReference>
<dbReference type="PIRSF" id="PIRSF000164">
    <property type="entry name" value="DHO_oxidase"/>
    <property type="match status" value="1"/>
</dbReference>
<dbReference type="InterPro" id="IPR013785">
    <property type="entry name" value="Aldolase_TIM"/>
</dbReference>
<comment type="function">
    <text evidence="9">Catalyzes the conversion of dihydroorotate to orotate.</text>
</comment>
<feature type="active site" description="Nucleophile" evidence="9">
    <location>
        <position position="123"/>
    </location>
</feature>
<accession>A0A484I5F2</accession>
<dbReference type="GeneID" id="39419689"/>
<evidence type="ECO:0000256" key="9">
    <source>
        <dbReference type="HAMAP-Rule" id="MF_00224"/>
    </source>
</evidence>
<evidence type="ECO:0000256" key="5">
    <source>
        <dbReference type="ARBA" id="ARBA00022630"/>
    </source>
</evidence>
<dbReference type="RefSeq" id="WP_197731078.1">
    <property type="nucleotide sequence ID" value="NZ_LR216287.1"/>
</dbReference>
<organism evidence="11 12">
    <name type="scientific">Candidatus Nitrosocosmicus franklandianus</name>
    <dbReference type="NCBI Taxonomy" id="1798806"/>
    <lineage>
        <taxon>Archaea</taxon>
        <taxon>Nitrososphaerota</taxon>
        <taxon>Nitrososphaeria</taxon>
        <taxon>Nitrososphaerales</taxon>
        <taxon>Nitrososphaeraceae</taxon>
        <taxon>Candidatus Nitrosocosmicus</taxon>
    </lineage>
</organism>
<dbReference type="PANTHER" id="PTHR48109">
    <property type="entry name" value="DIHYDROOROTATE DEHYDROGENASE (QUINONE), MITOCHONDRIAL-RELATED"/>
    <property type="match status" value="1"/>
</dbReference>
<feature type="binding site" evidence="9">
    <location>
        <position position="42"/>
    </location>
    <ligand>
        <name>substrate</name>
    </ligand>
</feature>
<feature type="binding site" evidence="9">
    <location>
        <position position="184"/>
    </location>
    <ligand>
        <name>FMN</name>
        <dbReference type="ChEBI" id="CHEBI:58210"/>
    </ligand>
</feature>
<evidence type="ECO:0000256" key="4">
    <source>
        <dbReference type="ARBA" id="ARBA00022490"/>
    </source>
</evidence>
<comment type="similarity">
    <text evidence="3 9">Belongs to the dihydroorotate dehydrogenase family. Type 1 subfamily.</text>
</comment>
<gene>
    <name evidence="9 11" type="primary">pyrD</name>
    <name evidence="11" type="ORF">NFRAN_0097</name>
</gene>
<reference evidence="11 12" key="1">
    <citation type="submission" date="2019-02" db="EMBL/GenBank/DDBJ databases">
        <authorList>
            <person name="Lehtovirta-Morley E L."/>
        </authorList>
    </citation>
    <scope>NUCLEOTIDE SEQUENCE [LARGE SCALE GENOMIC DNA]</scope>
    <source>
        <strain evidence="11">NFRAN1</strain>
    </source>
</reference>
<dbReference type="EMBL" id="LR216287">
    <property type="protein sequence ID" value="VFJ12418.1"/>
    <property type="molecule type" value="Genomic_DNA"/>
</dbReference>
<dbReference type="InterPro" id="IPR001295">
    <property type="entry name" value="Dihydroorotate_DH_CS"/>
</dbReference>
<sequence>MPIRFAGLSLKNPVMVASGILGLSHDIFERLDKSGAGAIVSKSISASPREGYRNPTVVPLENQNWLNAVGLANPGVDAFVQEISNNKAPLFVSIVGSSVEEFETIVQKFSKMNILGFELNLSCPHVDKMGMEIGDDPKLVNAIVRCIKNQSKKPLIVKVGLGKSDILQIARIAEEAGADGITAINTVRAMKIDIENKCPVLENKIGGLSGAALRPIGVRCVYELYKILKIPIIGCGGILSASDMLEYIMAGASAIQVGSFMAYKGINSIGKLVTDLKHYLRINNYNKLEEIVGIAHK</sequence>
<name>A0A484I5F2_9ARCH</name>
<keyword evidence="7 9" id="KW-0665">Pyrimidine biosynthesis</keyword>
<dbReference type="Gene3D" id="3.20.20.70">
    <property type="entry name" value="Aldolase class I"/>
    <property type="match status" value="1"/>
</dbReference>
<comment type="catalytic activity">
    <reaction evidence="9">
        <text>(S)-dihydroorotate + A = orotate + AH2</text>
        <dbReference type="Rhea" id="RHEA:18073"/>
        <dbReference type="ChEBI" id="CHEBI:13193"/>
        <dbReference type="ChEBI" id="CHEBI:17499"/>
        <dbReference type="ChEBI" id="CHEBI:30839"/>
        <dbReference type="ChEBI" id="CHEBI:30864"/>
    </reaction>
</comment>
<feature type="binding site" evidence="9">
    <location>
        <begin position="185"/>
        <end position="186"/>
    </location>
    <ligand>
        <name>substrate</name>
    </ligand>
</feature>
<feature type="binding site" evidence="9">
    <location>
        <position position="18"/>
    </location>
    <ligand>
        <name>FMN</name>
        <dbReference type="ChEBI" id="CHEBI:58210"/>
    </ligand>
</feature>
<feature type="binding site" evidence="9">
    <location>
        <begin position="67"/>
        <end position="71"/>
    </location>
    <ligand>
        <name>substrate</name>
    </ligand>
</feature>
<dbReference type="GO" id="GO:0005737">
    <property type="term" value="C:cytoplasm"/>
    <property type="evidence" value="ECO:0007669"/>
    <property type="project" value="UniProtKB-SubCell"/>
</dbReference>
<dbReference type="AlphaFoldDB" id="A0A484I5F2"/>
<evidence type="ECO:0000259" key="10">
    <source>
        <dbReference type="Pfam" id="PF01180"/>
    </source>
</evidence>
<dbReference type="KEGG" id="nfn:NFRAN_0097"/>
<keyword evidence="4 9" id="KW-0963">Cytoplasm</keyword>
<dbReference type="InterPro" id="IPR012135">
    <property type="entry name" value="Dihydroorotate_DH_1_2"/>
</dbReference>
<dbReference type="GO" id="GO:0044205">
    <property type="term" value="P:'de novo' UMP biosynthetic process"/>
    <property type="evidence" value="ECO:0007669"/>
    <property type="project" value="UniProtKB-UniRule"/>
</dbReference>
<comment type="cofactor">
    <cofactor evidence="9">
        <name>FMN</name>
        <dbReference type="ChEBI" id="CHEBI:58210"/>
    </cofactor>
    <text evidence="9">Binds 1 FMN per subunit.</text>
</comment>
<evidence type="ECO:0000256" key="1">
    <source>
        <dbReference type="ARBA" id="ARBA00004496"/>
    </source>
</evidence>
<dbReference type="InterPro" id="IPR005720">
    <property type="entry name" value="Dihydroorotate_DH_cat"/>
</dbReference>
<evidence type="ECO:0000256" key="3">
    <source>
        <dbReference type="ARBA" id="ARBA00008008"/>
    </source>
</evidence>
<feature type="binding site" evidence="9">
    <location>
        <begin position="42"/>
        <end position="43"/>
    </location>
    <ligand>
        <name>FMN</name>
        <dbReference type="ChEBI" id="CHEBI:58210"/>
    </ligand>
</feature>
<feature type="binding site" evidence="9">
    <location>
        <position position="120"/>
    </location>
    <ligand>
        <name>substrate</name>
    </ligand>
</feature>
<dbReference type="GO" id="GO:0004152">
    <property type="term" value="F:dihydroorotate dehydrogenase activity"/>
    <property type="evidence" value="ECO:0007669"/>
    <property type="project" value="UniProtKB-UniRule"/>
</dbReference>
<feature type="binding site" evidence="9">
    <location>
        <position position="210"/>
    </location>
    <ligand>
        <name>FMN</name>
        <dbReference type="ChEBI" id="CHEBI:58210"/>
    </ligand>
</feature>
<evidence type="ECO:0000313" key="12">
    <source>
        <dbReference type="Proteomes" id="UP000294299"/>
    </source>
</evidence>
<evidence type="ECO:0000256" key="2">
    <source>
        <dbReference type="ARBA" id="ARBA00004725"/>
    </source>
</evidence>
<dbReference type="OrthoDB" id="36608at2157"/>
<evidence type="ECO:0000256" key="8">
    <source>
        <dbReference type="ARBA" id="ARBA00023002"/>
    </source>
</evidence>
<dbReference type="InterPro" id="IPR033888">
    <property type="entry name" value="DHOD_1B"/>
</dbReference>